<dbReference type="EMBL" id="RKQL01000001">
    <property type="protein sequence ID" value="RPE72799.1"/>
    <property type="molecule type" value="Genomic_DNA"/>
</dbReference>
<dbReference type="RefSeq" id="WP_124220107.1">
    <property type="nucleotide sequence ID" value="NZ_RKQL01000001.1"/>
</dbReference>
<keyword evidence="2" id="KW-1185">Reference proteome</keyword>
<name>A0A3N4UZ05_9BURK</name>
<gene>
    <name evidence="1" type="ORF">EDC62_0505</name>
</gene>
<sequence>MTNSNEGAGPSAAALLEGRFEGRQAFRQAVRDALAAAAREGWREIVLCDADFEDWPLGERATLEALGAWAARGRRLVLLAANFDPLVRQHPRFVGWRKTWDHIIEARRCAKGDADDLPSAIWTPHWFLHRLDPRHATGVASQDAERRAQLREQIDECLRRSSSSAFPATTLGLSGG</sequence>
<dbReference type="Proteomes" id="UP000272193">
    <property type="component" value="Unassembled WGS sequence"/>
</dbReference>
<comment type="caution">
    <text evidence="1">The sequence shown here is derived from an EMBL/GenBank/DDBJ whole genome shotgun (WGS) entry which is preliminary data.</text>
</comment>
<organism evidence="1 2">
    <name type="scientific">Tibeticola sediminis</name>
    <dbReference type="NCBI Taxonomy" id="1917811"/>
    <lineage>
        <taxon>Bacteria</taxon>
        <taxon>Pseudomonadati</taxon>
        <taxon>Pseudomonadota</taxon>
        <taxon>Betaproteobacteria</taxon>
        <taxon>Burkholderiales</taxon>
        <taxon>Comamonadaceae</taxon>
        <taxon>Tibeticola</taxon>
    </lineage>
</organism>
<evidence type="ECO:0000313" key="2">
    <source>
        <dbReference type="Proteomes" id="UP000272193"/>
    </source>
</evidence>
<protein>
    <submittedName>
        <fullName evidence="1">Uncharacterized protein</fullName>
    </submittedName>
</protein>
<dbReference type="AlphaFoldDB" id="A0A3N4UZ05"/>
<proteinExistence type="predicted"/>
<reference evidence="1 2" key="1">
    <citation type="submission" date="2018-11" db="EMBL/GenBank/DDBJ databases">
        <title>Genomic Encyclopedia of Type Strains, Phase IV (KMG-IV): sequencing the most valuable type-strain genomes for metagenomic binning, comparative biology and taxonomic classification.</title>
        <authorList>
            <person name="Goeker M."/>
        </authorList>
    </citation>
    <scope>NUCLEOTIDE SEQUENCE [LARGE SCALE GENOMIC DNA]</scope>
    <source>
        <strain evidence="1 2">DSM 101684</strain>
    </source>
</reference>
<dbReference type="OrthoDB" id="8898236at2"/>
<evidence type="ECO:0000313" key="1">
    <source>
        <dbReference type="EMBL" id="RPE72799.1"/>
    </source>
</evidence>
<accession>A0A3N4UZ05</accession>